<evidence type="ECO:0000259" key="1">
    <source>
        <dbReference type="Pfam" id="PF17989"/>
    </source>
</evidence>
<dbReference type="AlphaFoldDB" id="A0A328UIW8"/>
<dbReference type="Proteomes" id="UP000249377">
    <property type="component" value="Unassembled WGS sequence"/>
</dbReference>
<evidence type="ECO:0000313" key="3">
    <source>
        <dbReference type="Proteomes" id="UP000249377"/>
    </source>
</evidence>
<dbReference type="SUPFAM" id="SSF53067">
    <property type="entry name" value="Actin-like ATPase domain"/>
    <property type="match status" value="2"/>
</dbReference>
<dbReference type="RefSeq" id="WP_112331367.1">
    <property type="nucleotide sequence ID" value="NZ_QLYR01000001.1"/>
</dbReference>
<dbReference type="Gene3D" id="3.30.420.40">
    <property type="match status" value="2"/>
</dbReference>
<proteinExistence type="predicted"/>
<evidence type="ECO:0000313" key="2">
    <source>
        <dbReference type="EMBL" id="RAQ30170.1"/>
    </source>
</evidence>
<dbReference type="EMBL" id="QLYR01000001">
    <property type="protein sequence ID" value="RAQ30170.1"/>
    <property type="molecule type" value="Genomic_DNA"/>
</dbReference>
<feature type="domain" description="Actin-like protein N-terminal" evidence="1">
    <location>
        <begin position="4"/>
        <end position="138"/>
    </location>
</feature>
<gene>
    <name evidence="2" type="ORF">DPQ25_01275</name>
</gene>
<dbReference type="CDD" id="cd10227">
    <property type="entry name" value="ASKHA_NBD_ParM-like"/>
    <property type="match status" value="1"/>
</dbReference>
<dbReference type="InterPro" id="IPR040607">
    <property type="entry name" value="ALP_N"/>
</dbReference>
<keyword evidence="3" id="KW-1185">Reference proteome</keyword>
<accession>A0A328UIW8</accession>
<protein>
    <submittedName>
        <fullName evidence="2">Plasmid segregation actin-type ATPase ParM</fullName>
    </submittedName>
</protein>
<dbReference type="Pfam" id="PF17989">
    <property type="entry name" value="ALP_N"/>
    <property type="match status" value="1"/>
</dbReference>
<reference evidence="2 3" key="1">
    <citation type="submission" date="2018-06" db="EMBL/GenBank/DDBJ databases">
        <title>Noncontiguous genome sequence of Ruminococcaceae bacterium ASD2818.</title>
        <authorList>
            <person name="Chaplin A.V."/>
            <person name="Sokolova S.R."/>
            <person name="Kochetkova T.O."/>
            <person name="Goltsov A.Y."/>
            <person name="Trofimov D.Y."/>
            <person name="Efimov B.A."/>
        </authorList>
    </citation>
    <scope>NUCLEOTIDE SEQUENCE [LARGE SCALE GENOMIC DNA]</scope>
    <source>
        <strain evidence="2 3">ASD2818</strain>
    </source>
</reference>
<dbReference type="InterPro" id="IPR043129">
    <property type="entry name" value="ATPase_NBD"/>
</dbReference>
<sequence>MNIGIDHGYYAIKTRHFSFPAGISEYSHEPYTLQNTLEYGGKFYVCGTGRQPILRNKMENDNYYLLTLAAIAKEIKQRGGMPECSVKLAAGLPLAGFGREKKPFREYLLRSSQPVSYRFEGIAYKITIEDVKLFPQGYSAIAIHPELIQNEPSVLLMDIGGWTVDLMRLDNGVPNASTCRSLELGMIRCIDETKEQIRRDTGLSVTDAQVERVLAGKPCSMDEDARSIIQKQGRLYTERLLSSAMESGFDLKAIPVVMLGGGAAVVKGNVSEQDSLCRTFALIDERVNAEGFERILGHLSGSVSKG</sequence>
<organism evidence="2 3">
    <name type="scientific">Hydrogeniiclostridium mannosilyticum</name>
    <dbReference type="NCBI Taxonomy" id="2764322"/>
    <lineage>
        <taxon>Bacteria</taxon>
        <taxon>Bacillati</taxon>
        <taxon>Bacillota</taxon>
        <taxon>Clostridia</taxon>
        <taxon>Eubacteriales</taxon>
        <taxon>Acutalibacteraceae</taxon>
        <taxon>Hydrogeniiclostridium</taxon>
    </lineage>
</organism>
<comment type="caution">
    <text evidence="2">The sequence shown here is derived from an EMBL/GenBank/DDBJ whole genome shotgun (WGS) entry which is preliminary data.</text>
</comment>
<name>A0A328UIW8_9FIRM</name>